<dbReference type="EMBL" id="BAAALY010000012">
    <property type="protein sequence ID" value="GAA1549816.1"/>
    <property type="molecule type" value="Genomic_DNA"/>
</dbReference>
<gene>
    <name evidence="1" type="ORF">GCM10009691_25480</name>
</gene>
<evidence type="ECO:0008006" key="3">
    <source>
        <dbReference type="Google" id="ProtNLM"/>
    </source>
</evidence>
<dbReference type="Proteomes" id="UP001501791">
    <property type="component" value="Unassembled WGS sequence"/>
</dbReference>
<dbReference type="RefSeq" id="WP_346036364.1">
    <property type="nucleotide sequence ID" value="NZ_BAAALY010000012.1"/>
</dbReference>
<proteinExistence type="predicted"/>
<protein>
    <recommendedName>
        <fullName evidence="3">Polyketide cyclase / dehydrase and lipid transport</fullName>
    </recommendedName>
</protein>
<evidence type="ECO:0000313" key="1">
    <source>
        <dbReference type="EMBL" id="GAA1549816.1"/>
    </source>
</evidence>
<accession>A0ABN2C104</accession>
<keyword evidence="2" id="KW-1185">Reference proteome</keyword>
<evidence type="ECO:0000313" key="2">
    <source>
        <dbReference type="Proteomes" id="UP001501791"/>
    </source>
</evidence>
<name>A0ABN2C104_9MICO</name>
<dbReference type="SUPFAM" id="SSF55961">
    <property type="entry name" value="Bet v1-like"/>
    <property type="match status" value="1"/>
</dbReference>
<comment type="caution">
    <text evidence="1">The sequence shown here is derived from an EMBL/GenBank/DDBJ whole genome shotgun (WGS) entry which is preliminary data.</text>
</comment>
<sequence length="162" mass="17750">MVRNVHERRVASPVEHVGPLLDLLGGPHDVLWPARDWPPMILDGPVGVGAAGGHGFIRYRITAHEPCRRVELAFEPGQGIDGWLAFTADPAEARSTLLRVSAEARLSGAMLLAWPAAVRWAHDAVVEELFDNAERAVGSGPLQPVRRSPWVRLIRLLESPRA</sequence>
<reference evidence="1 2" key="1">
    <citation type="journal article" date="2019" name="Int. J. Syst. Evol. Microbiol.">
        <title>The Global Catalogue of Microorganisms (GCM) 10K type strain sequencing project: providing services to taxonomists for standard genome sequencing and annotation.</title>
        <authorList>
            <consortium name="The Broad Institute Genomics Platform"/>
            <consortium name="The Broad Institute Genome Sequencing Center for Infectious Disease"/>
            <person name="Wu L."/>
            <person name="Ma J."/>
        </authorList>
    </citation>
    <scope>NUCLEOTIDE SEQUENCE [LARGE SCALE GENOMIC DNA]</scope>
    <source>
        <strain evidence="1 2">JCM 13319</strain>
    </source>
</reference>
<organism evidence="1 2">
    <name type="scientific">Brevibacterium picturae</name>
    <dbReference type="NCBI Taxonomy" id="260553"/>
    <lineage>
        <taxon>Bacteria</taxon>
        <taxon>Bacillati</taxon>
        <taxon>Actinomycetota</taxon>
        <taxon>Actinomycetes</taxon>
        <taxon>Micrococcales</taxon>
        <taxon>Brevibacteriaceae</taxon>
        <taxon>Brevibacterium</taxon>
    </lineage>
</organism>